<accession>A0A0G0BB06</accession>
<comment type="function">
    <text evidence="5">This is one of the proteins that binds to the 5S RNA in the ribosome where it forms part of the central protuberance.</text>
</comment>
<proteinExistence type="inferred from homology"/>
<dbReference type="Proteomes" id="UP000034952">
    <property type="component" value="Unassembled WGS sequence"/>
</dbReference>
<dbReference type="InterPro" id="IPR020057">
    <property type="entry name" value="Ribosomal_bL25_b-dom"/>
</dbReference>
<dbReference type="HAMAP" id="MF_01334">
    <property type="entry name" value="Ribosomal_bL25_CTC"/>
    <property type="match status" value="1"/>
</dbReference>
<dbReference type="AlphaFoldDB" id="A0A0G0BB06"/>
<dbReference type="Pfam" id="PF01386">
    <property type="entry name" value="Ribosomal_L25p"/>
    <property type="match status" value="1"/>
</dbReference>
<evidence type="ECO:0000313" key="9">
    <source>
        <dbReference type="Proteomes" id="UP000034952"/>
    </source>
</evidence>
<dbReference type="InterPro" id="IPR029751">
    <property type="entry name" value="Ribosomal_L25_dom"/>
</dbReference>
<protein>
    <recommendedName>
        <fullName evidence="5">Large ribosomal subunit protein bL25</fullName>
    </recommendedName>
    <alternativeName>
        <fullName evidence="5">General stress protein CTC</fullName>
    </alternativeName>
</protein>
<dbReference type="GO" id="GO:0022625">
    <property type="term" value="C:cytosolic large ribosomal subunit"/>
    <property type="evidence" value="ECO:0007669"/>
    <property type="project" value="TreeGrafter"/>
</dbReference>
<evidence type="ECO:0000256" key="4">
    <source>
        <dbReference type="ARBA" id="ARBA00023274"/>
    </source>
</evidence>
<dbReference type="InterPro" id="IPR020930">
    <property type="entry name" value="Ribosomal_uL5_bac-type"/>
</dbReference>
<comment type="subunit">
    <text evidence="5">Part of the 50S ribosomal subunit; part of the 5S rRNA/L5/L18/L25 subcomplex. Contacts the 5S rRNA. Binds to the 5S rRNA independently of L5 and L18.</text>
</comment>
<name>A0A0G0BB06_9BACT</name>
<evidence type="ECO:0000259" key="7">
    <source>
        <dbReference type="Pfam" id="PF14693"/>
    </source>
</evidence>
<reference evidence="8 9" key="1">
    <citation type="journal article" date="2015" name="Nature">
        <title>rRNA introns, odd ribosomes, and small enigmatic genomes across a large radiation of phyla.</title>
        <authorList>
            <person name="Brown C.T."/>
            <person name="Hug L.A."/>
            <person name="Thomas B.C."/>
            <person name="Sharon I."/>
            <person name="Castelle C.J."/>
            <person name="Singh A."/>
            <person name="Wilkins M.J."/>
            <person name="Williams K.H."/>
            <person name="Banfield J.F."/>
        </authorList>
    </citation>
    <scope>NUCLEOTIDE SEQUENCE [LARGE SCALE GENOMIC DNA]</scope>
</reference>
<dbReference type="GO" id="GO:0008097">
    <property type="term" value="F:5S rRNA binding"/>
    <property type="evidence" value="ECO:0007669"/>
    <property type="project" value="InterPro"/>
</dbReference>
<dbReference type="PANTHER" id="PTHR33284">
    <property type="entry name" value="RIBOSOMAL PROTEIN L25/GLN-TRNA SYNTHETASE, ANTI-CODON-BINDING DOMAIN-CONTAINING PROTEIN"/>
    <property type="match status" value="1"/>
</dbReference>
<dbReference type="InterPro" id="IPR037121">
    <property type="entry name" value="Ribosomal_bL25_C"/>
</dbReference>
<evidence type="ECO:0000256" key="1">
    <source>
        <dbReference type="ARBA" id="ARBA00022730"/>
    </source>
</evidence>
<keyword evidence="4 5" id="KW-0687">Ribonucleoprotein</keyword>
<dbReference type="Gene3D" id="2.40.240.10">
    <property type="entry name" value="Ribosomal Protein L25, Chain P"/>
    <property type="match status" value="1"/>
</dbReference>
<dbReference type="Pfam" id="PF14693">
    <property type="entry name" value="Ribosomal_TL5_C"/>
    <property type="match status" value="1"/>
</dbReference>
<dbReference type="InterPro" id="IPR001021">
    <property type="entry name" value="Ribosomal_bL25_long"/>
</dbReference>
<keyword evidence="3 5" id="KW-0689">Ribosomal protein</keyword>
<keyword evidence="1 5" id="KW-0699">rRNA-binding</keyword>
<dbReference type="SUPFAM" id="SSF50715">
    <property type="entry name" value="Ribosomal protein L25-like"/>
    <property type="match status" value="1"/>
</dbReference>
<comment type="caution">
    <text evidence="8">The sequence shown here is derived from an EMBL/GenBank/DDBJ whole genome shotgun (WGS) entry which is preliminary data.</text>
</comment>
<evidence type="ECO:0000259" key="6">
    <source>
        <dbReference type="Pfam" id="PF01386"/>
    </source>
</evidence>
<comment type="similarity">
    <text evidence="5">Belongs to the bacterial ribosomal protein bL25 family. CTC subfamily.</text>
</comment>
<evidence type="ECO:0000256" key="5">
    <source>
        <dbReference type="HAMAP-Rule" id="MF_01334"/>
    </source>
</evidence>
<organism evidence="8 9">
    <name type="scientific">Candidatus Nomurabacteria bacterium GW2011_GWE1_35_16</name>
    <dbReference type="NCBI Taxonomy" id="1618761"/>
    <lineage>
        <taxon>Bacteria</taxon>
        <taxon>Candidatus Nomuraibacteriota</taxon>
    </lineage>
</organism>
<feature type="domain" description="Large ribosomal subunit protein bL25 L25" evidence="6">
    <location>
        <begin position="7"/>
        <end position="98"/>
    </location>
</feature>
<dbReference type="Gene3D" id="2.170.120.20">
    <property type="entry name" value="Ribosomal protein L25, beta domain"/>
    <property type="match status" value="1"/>
</dbReference>
<feature type="domain" description="Large ribosomal subunit protein bL25 beta" evidence="7">
    <location>
        <begin position="107"/>
        <end position="190"/>
    </location>
</feature>
<dbReference type="GO" id="GO:0006412">
    <property type="term" value="P:translation"/>
    <property type="evidence" value="ECO:0007669"/>
    <property type="project" value="UniProtKB-UniRule"/>
</dbReference>
<evidence type="ECO:0000313" key="8">
    <source>
        <dbReference type="EMBL" id="KKP66588.1"/>
    </source>
</evidence>
<evidence type="ECO:0000256" key="2">
    <source>
        <dbReference type="ARBA" id="ARBA00022884"/>
    </source>
</evidence>
<keyword evidence="2 5" id="KW-0694">RNA-binding</keyword>
<dbReference type="InterPro" id="IPR011035">
    <property type="entry name" value="Ribosomal_bL25/Gln-tRNA_synth"/>
</dbReference>
<sequence length="224" mass="24285">MASMNTLTATKRSKTEKLSVIRNNGMIPAVVYGAQVENQLVSVLSTDFVKTLRIAGETSTIVLDIAGTTEKEKAVKVDVLIHEVQVDPVKGFPIHVDFLAVDMNKPVEVAIPLIFIGIAKAEKDGLGTLVKVLHEIEIEALPKDLPHNIEIDVTIIATLEDLIHVKDIKLPKGVTLVTDGEEVVALVAAAKEEKEEEVVVDLSAIEVEKKGKKEEEAPESTEAK</sequence>
<evidence type="ECO:0000256" key="3">
    <source>
        <dbReference type="ARBA" id="ARBA00022980"/>
    </source>
</evidence>
<dbReference type="GO" id="GO:0003735">
    <property type="term" value="F:structural constituent of ribosome"/>
    <property type="evidence" value="ECO:0007669"/>
    <property type="project" value="InterPro"/>
</dbReference>
<dbReference type="PANTHER" id="PTHR33284:SF1">
    <property type="entry name" value="RIBOSOMAL PROTEIN L25_GLN-TRNA SYNTHETASE, ANTI-CODON-BINDING DOMAIN-CONTAINING PROTEIN"/>
    <property type="match status" value="1"/>
</dbReference>
<gene>
    <name evidence="5" type="primary">rplY</name>
    <name evidence="5" type="synonym">ctc</name>
    <name evidence="8" type="ORF">UR64_C0005G0050</name>
</gene>
<dbReference type="InterPro" id="IPR020056">
    <property type="entry name" value="Rbsml_bL25/Gln-tRNA_synth_N"/>
</dbReference>
<dbReference type="EMBL" id="LBPY01000005">
    <property type="protein sequence ID" value="KKP66588.1"/>
    <property type="molecule type" value="Genomic_DNA"/>
</dbReference>
<dbReference type="CDD" id="cd00495">
    <property type="entry name" value="Ribosomal_L25_TL5_CTC"/>
    <property type="match status" value="1"/>
</dbReference>
<dbReference type="NCBIfam" id="TIGR00731">
    <property type="entry name" value="bL25_bact_ctc"/>
    <property type="match status" value="1"/>
</dbReference>